<evidence type="ECO:0000313" key="1">
    <source>
        <dbReference type="EMBL" id="CBK79504.1"/>
    </source>
</evidence>
<dbReference type="EMBL" id="FP929038">
    <property type="protein sequence ID" value="CBK79504.1"/>
    <property type="molecule type" value="Genomic_DNA"/>
</dbReference>
<evidence type="ECO:0000313" key="2">
    <source>
        <dbReference type="Proteomes" id="UP000008798"/>
    </source>
</evidence>
<proteinExistence type="predicted"/>
<dbReference type="Proteomes" id="UP000008798">
    <property type="component" value="Chromosome"/>
</dbReference>
<protein>
    <submittedName>
        <fullName evidence="1">Uncharacterized protein</fullName>
    </submittedName>
</protein>
<sequence>MERKSYLDYAGWLSGQGKAGTTYTLCARLDNLFRSGYGYTQGAWNSN</sequence>
<dbReference type="PATRIC" id="fig|717962.3.peg.412"/>
<reference evidence="1 2" key="2">
    <citation type="submission" date="2010-03" db="EMBL/GenBank/DDBJ databases">
        <authorList>
            <person name="Pajon A."/>
        </authorList>
    </citation>
    <scope>NUCLEOTIDE SEQUENCE [LARGE SCALE GENOMIC DNA]</scope>
    <source>
        <strain evidence="1 2">GD/7</strain>
    </source>
</reference>
<dbReference type="AlphaFoldDB" id="D4J583"/>
<reference evidence="1 2" key="1">
    <citation type="submission" date="2010-03" db="EMBL/GenBank/DDBJ databases">
        <title>The genome sequence of Coprococcus catus GD/7.</title>
        <authorList>
            <consortium name="metaHIT consortium -- http://www.metahit.eu/"/>
            <person name="Pajon A."/>
            <person name="Turner K."/>
            <person name="Parkhill J."/>
            <person name="Duncan S."/>
            <person name="Flint H."/>
        </authorList>
    </citation>
    <scope>NUCLEOTIDE SEQUENCE [LARGE SCALE GENOMIC DNA]</scope>
    <source>
        <strain evidence="1 2">GD/7</strain>
    </source>
</reference>
<name>D4J583_9FIRM</name>
<dbReference type="KEGG" id="cct:CC1_06100"/>
<accession>D4J583</accession>
<dbReference type="STRING" id="717962.CC1_06100"/>
<gene>
    <name evidence="1" type="ORF">CC1_06100</name>
</gene>
<organism evidence="1 2">
    <name type="scientific">Coprococcus catus GD/7</name>
    <dbReference type="NCBI Taxonomy" id="717962"/>
    <lineage>
        <taxon>Bacteria</taxon>
        <taxon>Bacillati</taxon>
        <taxon>Bacillota</taxon>
        <taxon>Clostridia</taxon>
        <taxon>Lachnospirales</taxon>
        <taxon>Lachnospiraceae</taxon>
        <taxon>Coprococcus</taxon>
    </lineage>
</organism>
<dbReference type="HOGENOM" id="CLU_3166847_0_0_9"/>